<evidence type="ECO:0000256" key="2">
    <source>
        <dbReference type="ARBA" id="ARBA00023125"/>
    </source>
</evidence>
<dbReference type="PROSITE" id="PS00041">
    <property type="entry name" value="HTH_ARAC_FAMILY_1"/>
    <property type="match status" value="1"/>
</dbReference>
<reference evidence="5 6" key="1">
    <citation type="submission" date="2020-12" db="EMBL/GenBank/DDBJ databases">
        <title>FDA dAtabase for Regulatory Grade micrObial Sequences (FDA-ARGOS): Supporting development and validation of Infectious Disease Dx tests.</title>
        <authorList>
            <person name="Sproer C."/>
            <person name="Gronow S."/>
            <person name="Severitt S."/>
            <person name="Schroder I."/>
            <person name="Tallon L."/>
            <person name="Sadzewicz L."/>
            <person name="Zhao X."/>
            <person name="Boylan J."/>
            <person name="Ott S."/>
            <person name="Bowen H."/>
            <person name="Vavikolanu K."/>
            <person name="Mehta A."/>
            <person name="Aluvathingal J."/>
            <person name="Nadendla S."/>
            <person name="Lowell S."/>
            <person name="Myers T."/>
            <person name="Yan Y."/>
            <person name="Sichtig H."/>
        </authorList>
    </citation>
    <scope>NUCLEOTIDE SEQUENCE [LARGE SCALE GENOMIC DNA]</scope>
    <source>
        <strain evidence="5 6">FDAARGOS_885</strain>
    </source>
</reference>
<dbReference type="GO" id="GO:0003700">
    <property type="term" value="F:DNA-binding transcription factor activity"/>
    <property type="evidence" value="ECO:0007669"/>
    <property type="project" value="InterPro"/>
</dbReference>
<sequence>MGLNKWERSRSMSKAIMEEVAAYLRQHADEELSLTDLAEHFHYSPFHLSRTFKKKMGFSIKQYVEALKMEKGIQEIVESRQNVTETSMEAGYDSLGSFSNTFKRHTGLSPKKYYQESTKAYDFMVKQLDEKGALLHQNPDCKSDNRLTVALSYPEGYEPRLSCVGLFKTRIPKEEPVIGVALSQESRFTFENVPDGRYYLLACELLEDLRLTKNYVLKHNFRWGSDEPLTFAGDSIYQEEISMRRPLPSDPPITVNLPVLIMRSLAKQAQLRIRKFLS</sequence>
<dbReference type="InterPro" id="IPR009057">
    <property type="entry name" value="Homeodomain-like_sf"/>
</dbReference>
<dbReference type="InterPro" id="IPR018060">
    <property type="entry name" value="HTH_AraC"/>
</dbReference>
<evidence type="ECO:0000256" key="3">
    <source>
        <dbReference type="ARBA" id="ARBA00023163"/>
    </source>
</evidence>
<dbReference type="PANTHER" id="PTHR43280">
    <property type="entry name" value="ARAC-FAMILY TRANSCRIPTIONAL REGULATOR"/>
    <property type="match status" value="1"/>
</dbReference>
<proteinExistence type="predicted"/>
<evidence type="ECO:0000313" key="5">
    <source>
        <dbReference type="EMBL" id="QPT02127.1"/>
    </source>
</evidence>
<dbReference type="SUPFAM" id="SSF46689">
    <property type="entry name" value="Homeodomain-like"/>
    <property type="match status" value="2"/>
</dbReference>
<evidence type="ECO:0000313" key="6">
    <source>
        <dbReference type="Proteomes" id="UP000595086"/>
    </source>
</evidence>
<dbReference type="GO" id="GO:0043565">
    <property type="term" value="F:sequence-specific DNA binding"/>
    <property type="evidence" value="ECO:0007669"/>
    <property type="project" value="InterPro"/>
</dbReference>
<dbReference type="PANTHER" id="PTHR43280:SF28">
    <property type="entry name" value="HTH-TYPE TRANSCRIPTIONAL ACTIVATOR RHAS"/>
    <property type="match status" value="1"/>
</dbReference>
<evidence type="ECO:0000259" key="4">
    <source>
        <dbReference type="PROSITE" id="PS01124"/>
    </source>
</evidence>
<keyword evidence="2" id="KW-0238">DNA-binding</keyword>
<name>A0A7T3DYH9_STROR</name>
<dbReference type="InterPro" id="IPR020449">
    <property type="entry name" value="Tscrpt_reg_AraC-type_HTH"/>
</dbReference>
<dbReference type="EMBL" id="CP065707">
    <property type="protein sequence ID" value="QPT02127.1"/>
    <property type="molecule type" value="Genomic_DNA"/>
</dbReference>
<keyword evidence="3" id="KW-0804">Transcription</keyword>
<protein>
    <submittedName>
        <fullName evidence="5">Helix-turn-helix transcriptional regulator</fullName>
    </submittedName>
</protein>
<dbReference type="PROSITE" id="PS01124">
    <property type="entry name" value="HTH_ARAC_FAMILY_2"/>
    <property type="match status" value="1"/>
</dbReference>
<gene>
    <name evidence="5" type="ORF">I6G42_01515</name>
</gene>
<dbReference type="AlphaFoldDB" id="A0A7T3DYH9"/>
<dbReference type="InterPro" id="IPR018062">
    <property type="entry name" value="HTH_AraC-typ_CS"/>
</dbReference>
<dbReference type="PRINTS" id="PR00032">
    <property type="entry name" value="HTHARAC"/>
</dbReference>
<dbReference type="Gene3D" id="1.10.10.60">
    <property type="entry name" value="Homeodomain-like"/>
    <property type="match status" value="2"/>
</dbReference>
<organism evidence="5 6">
    <name type="scientific">Streptococcus oralis</name>
    <dbReference type="NCBI Taxonomy" id="1303"/>
    <lineage>
        <taxon>Bacteria</taxon>
        <taxon>Bacillati</taxon>
        <taxon>Bacillota</taxon>
        <taxon>Bacilli</taxon>
        <taxon>Lactobacillales</taxon>
        <taxon>Streptococcaceae</taxon>
        <taxon>Streptococcus</taxon>
    </lineage>
</organism>
<feature type="domain" description="HTH araC/xylS-type" evidence="4">
    <location>
        <begin position="18"/>
        <end position="116"/>
    </location>
</feature>
<dbReference type="SMART" id="SM00342">
    <property type="entry name" value="HTH_ARAC"/>
    <property type="match status" value="1"/>
</dbReference>
<evidence type="ECO:0000256" key="1">
    <source>
        <dbReference type="ARBA" id="ARBA00023015"/>
    </source>
</evidence>
<dbReference type="Proteomes" id="UP000595086">
    <property type="component" value="Chromosome"/>
</dbReference>
<dbReference type="Pfam" id="PF12833">
    <property type="entry name" value="HTH_18"/>
    <property type="match status" value="1"/>
</dbReference>
<keyword evidence="1" id="KW-0805">Transcription regulation</keyword>
<accession>A0A7T3DYH9</accession>